<evidence type="ECO:0000256" key="2">
    <source>
        <dbReference type="ARBA" id="ARBA00007658"/>
    </source>
</evidence>
<evidence type="ECO:0000256" key="3">
    <source>
        <dbReference type="ARBA" id="ARBA00022692"/>
    </source>
</evidence>
<comment type="subcellular location">
    <subcellularLocation>
        <location evidence="1">Endoplasmic reticulum membrane</location>
        <topology evidence="1">Single-pass type II membrane protein</topology>
    </subcellularLocation>
</comment>
<name>A0A6S7FVK6_PARCT</name>
<dbReference type="GO" id="GO:0044322">
    <property type="term" value="C:endoplasmic reticulum quality control compartment"/>
    <property type="evidence" value="ECO:0007669"/>
    <property type="project" value="GOC"/>
</dbReference>
<evidence type="ECO:0000313" key="13">
    <source>
        <dbReference type="EMBL" id="CAB3981443.1"/>
    </source>
</evidence>
<reference evidence="13" key="1">
    <citation type="submission" date="2020-04" db="EMBL/GenBank/DDBJ databases">
        <authorList>
            <person name="Alioto T."/>
            <person name="Alioto T."/>
            <person name="Gomez Garrido J."/>
        </authorList>
    </citation>
    <scope>NUCLEOTIDE SEQUENCE</scope>
    <source>
        <strain evidence="13">A484AB</strain>
    </source>
</reference>
<evidence type="ECO:0000256" key="7">
    <source>
        <dbReference type="ARBA" id="ARBA00023136"/>
    </source>
</evidence>
<dbReference type="PANTHER" id="PTHR45679">
    <property type="entry name" value="ER DEGRADATION-ENHANCING ALPHA-MANNOSIDASE-LIKE PROTEIN 2"/>
    <property type="match status" value="1"/>
</dbReference>
<dbReference type="FunFam" id="1.50.10.10:FF:000016">
    <property type="entry name" value="alpha-1,2-Mannosidase"/>
    <property type="match status" value="1"/>
</dbReference>
<dbReference type="InterPro" id="IPR036026">
    <property type="entry name" value="Seven-hairpin_glycosidases"/>
</dbReference>
<organism evidence="13 14">
    <name type="scientific">Paramuricea clavata</name>
    <name type="common">Red gorgonian</name>
    <name type="synonym">Violescent sea-whip</name>
    <dbReference type="NCBI Taxonomy" id="317549"/>
    <lineage>
        <taxon>Eukaryota</taxon>
        <taxon>Metazoa</taxon>
        <taxon>Cnidaria</taxon>
        <taxon>Anthozoa</taxon>
        <taxon>Octocorallia</taxon>
        <taxon>Malacalcyonacea</taxon>
        <taxon>Plexauridae</taxon>
        <taxon>Paramuricea</taxon>
    </lineage>
</organism>
<dbReference type="GO" id="GO:0005789">
    <property type="term" value="C:endoplasmic reticulum membrane"/>
    <property type="evidence" value="ECO:0007669"/>
    <property type="project" value="UniProtKB-SubCell"/>
</dbReference>
<comment type="caution">
    <text evidence="13">The sequence shown here is derived from an EMBL/GenBank/DDBJ whole genome shotgun (WGS) entry which is preliminary data.</text>
</comment>
<protein>
    <recommendedName>
        <fullName evidence="12">alpha-1,2-Mannosidase</fullName>
        <ecNumber evidence="12">3.2.1.-</ecNumber>
    </recommendedName>
</protein>
<feature type="active site" evidence="10">
    <location>
        <position position="291"/>
    </location>
</feature>
<sequence>MEIQYFIVLVVLVNFVQNFDIFKLFSRQNGSQWRNYTTVYSYFGESDRLRLRDEAKQMFYFGYDNYIKYAYPMDELDPIHCTGRGPDYANPSNININDVLGDYSLSLVESLGTLAVMGNSSEFKRAVGLIIDNVSFEKDNTVQVFEVTIRVLGGLLAAHLIIRDTHQPFGDMIPRDYNDELLLLAHDLANRLLNAFENTSLGIPYPRVNLKYGVPALSSQTTCTAGVGTLLLEFGTLSRLLGDPTYEITAKNALEAIWKFRSKKTGLLGNIIDVDSGEWVSGMSGIGAGMDSLYEYLLKGYIVFGDPNDLQKFNEMYKSVQTYMRKGRKLCNSGSGDVPMYVNVNMENGKILNTWVDSLSASFAAVQVLNGDIDDAICTHALYYAIWKRYDALPERFDWNSRVSHVHFYPLRPELVESTYLLYQATQHPFYLHVGKDIMHGLQTHAKARCGYATLHNVMDKSQEDRMESFFLSETSKYLYLLFDQENPVNKQASKYIFTTEGHFLKLDKSMWNVDTDFYDMTRGYQYDVTAVPRSNVSDCGCEVVSDHRKRPLPLELRYLQQVESLVGVRD</sequence>
<evidence type="ECO:0000256" key="1">
    <source>
        <dbReference type="ARBA" id="ARBA00004648"/>
    </source>
</evidence>
<evidence type="ECO:0000313" key="14">
    <source>
        <dbReference type="Proteomes" id="UP001152795"/>
    </source>
</evidence>
<keyword evidence="12" id="KW-0326">Glycosidase</keyword>
<dbReference type="EMBL" id="CACRXK020000390">
    <property type="protein sequence ID" value="CAB3981443.1"/>
    <property type="molecule type" value="Genomic_DNA"/>
</dbReference>
<keyword evidence="11" id="KW-0479">Metal-binding</keyword>
<dbReference type="EC" id="3.2.1.-" evidence="12"/>
<keyword evidence="6" id="KW-1133">Transmembrane helix</keyword>
<dbReference type="AlphaFoldDB" id="A0A6S7FVK6"/>
<feature type="active site" evidence="10">
    <location>
        <position position="414"/>
    </location>
</feature>
<evidence type="ECO:0000256" key="9">
    <source>
        <dbReference type="ARBA" id="ARBA00060207"/>
    </source>
</evidence>
<dbReference type="InterPro" id="IPR044674">
    <property type="entry name" value="EDEM1/2/3"/>
</dbReference>
<dbReference type="Gene3D" id="1.50.10.10">
    <property type="match status" value="1"/>
</dbReference>
<keyword evidence="8" id="KW-0325">Glycoprotein</keyword>
<dbReference type="GO" id="GO:0004571">
    <property type="term" value="F:mannosyl-oligosaccharide 1,2-alpha-mannosidase activity"/>
    <property type="evidence" value="ECO:0007669"/>
    <property type="project" value="InterPro"/>
</dbReference>
<dbReference type="OrthoDB" id="8118055at2759"/>
<dbReference type="InterPro" id="IPR012341">
    <property type="entry name" value="6hp_glycosidase-like_sf"/>
</dbReference>
<dbReference type="GO" id="GO:0005975">
    <property type="term" value="P:carbohydrate metabolic process"/>
    <property type="evidence" value="ECO:0007669"/>
    <property type="project" value="InterPro"/>
</dbReference>
<keyword evidence="14" id="KW-1185">Reference proteome</keyword>
<dbReference type="PANTHER" id="PTHR45679:SF5">
    <property type="entry name" value="ER DEGRADATION-ENHANCING ALPHA-MANNOSIDASE-LIKE PROTEIN 1"/>
    <property type="match status" value="1"/>
</dbReference>
<dbReference type="GO" id="GO:1904380">
    <property type="term" value="P:endoplasmic reticulum mannose trimming"/>
    <property type="evidence" value="ECO:0007669"/>
    <property type="project" value="InterPro"/>
</dbReference>
<gene>
    <name evidence="13" type="ORF">PACLA_8A050122</name>
</gene>
<keyword evidence="11" id="KW-0106">Calcium</keyword>
<comment type="similarity">
    <text evidence="2 12">Belongs to the glycosyl hydrolase 47 family.</text>
</comment>
<feature type="active site" description="Proton donor" evidence="10">
    <location>
        <position position="146"/>
    </location>
</feature>
<proteinExistence type="inferred from homology"/>
<keyword evidence="12" id="KW-0378">Hydrolase</keyword>
<keyword evidence="5" id="KW-0735">Signal-anchor</keyword>
<evidence type="ECO:0000256" key="4">
    <source>
        <dbReference type="ARBA" id="ARBA00022824"/>
    </source>
</evidence>
<dbReference type="InterPro" id="IPR001382">
    <property type="entry name" value="Glyco_hydro_47"/>
</dbReference>
<dbReference type="GO" id="GO:0005509">
    <property type="term" value="F:calcium ion binding"/>
    <property type="evidence" value="ECO:0007669"/>
    <property type="project" value="InterPro"/>
</dbReference>
<comment type="cofactor">
    <cofactor evidence="11">
        <name>Ca(2+)</name>
        <dbReference type="ChEBI" id="CHEBI:29108"/>
    </cofactor>
</comment>
<evidence type="ECO:0000256" key="10">
    <source>
        <dbReference type="PIRSR" id="PIRSR601382-1"/>
    </source>
</evidence>
<accession>A0A6S7FVK6</accession>
<evidence type="ECO:0000256" key="8">
    <source>
        <dbReference type="ARBA" id="ARBA00023180"/>
    </source>
</evidence>
<keyword evidence="7" id="KW-0472">Membrane</keyword>
<dbReference type="PRINTS" id="PR00747">
    <property type="entry name" value="GLYHDRLASE47"/>
</dbReference>
<evidence type="ECO:0000256" key="6">
    <source>
        <dbReference type="ARBA" id="ARBA00022989"/>
    </source>
</evidence>
<comment type="function">
    <text evidence="9">Extracts misfolded glycoproteins, but not glycoproteins undergoing productive folding, from the calnexin cycle. It is directly involved in endoplasmic reticulum-associated degradation (ERAD) and targets misfolded glycoproteins for degradation in an N-glycan-independent manner, probably by forming a complex with SEL1L. It has low mannosidase activity, catalyzing mannose trimming from Man8GlcNAc2 to Man7GlcNAc2.</text>
</comment>
<dbReference type="Proteomes" id="UP001152795">
    <property type="component" value="Unassembled WGS sequence"/>
</dbReference>
<evidence type="ECO:0000256" key="12">
    <source>
        <dbReference type="RuleBase" id="RU361193"/>
    </source>
</evidence>
<evidence type="ECO:0000256" key="5">
    <source>
        <dbReference type="ARBA" id="ARBA00022968"/>
    </source>
</evidence>
<keyword evidence="4" id="KW-0256">Endoplasmic reticulum</keyword>
<feature type="binding site" evidence="11">
    <location>
        <position position="500"/>
    </location>
    <ligand>
        <name>Ca(2+)</name>
        <dbReference type="ChEBI" id="CHEBI:29108"/>
    </ligand>
</feature>
<feature type="active site" description="Proton donor" evidence="10">
    <location>
        <position position="395"/>
    </location>
</feature>
<keyword evidence="3" id="KW-0812">Transmembrane</keyword>
<dbReference type="SUPFAM" id="SSF48225">
    <property type="entry name" value="Seven-hairpin glycosidases"/>
    <property type="match status" value="1"/>
</dbReference>
<dbReference type="Pfam" id="PF01532">
    <property type="entry name" value="Glyco_hydro_47"/>
    <property type="match status" value="1"/>
</dbReference>
<evidence type="ECO:0000256" key="11">
    <source>
        <dbReference type="PIRSR" id="PIRSR601382-2"/>
    </source>
</evidence>